<dbReference type="EMBL" id="JBHLXG010000010">
    <property type="protein sequence ID" value="MFC0227024.1"/>
    <property type="molecule type" value="Genomic_DNA"/>
</dbReference>
<protein>
    <submittedName>
        <fullName evidence="1">NIPSNAP family protein</fullName>
    </submittedName>
</protein>
<accession>A0ABV6EE39</accession>
<sequence length="105" mass="12174">MAQVVEILQYRLRAGSGERFHHIMQQYSVPLHQASGLVVLDHGISLHDPDSYYLLRLFDGMAEMEQVLQHFYQSQAWLKGPRAEIVGLIEESHRVVLPYQSGHYR</sequence>
<dbReference type="SUPFAM" id="SSF54909">
    <property type="entry name" value="Dimeric alpha+beta barrel"/>
    <property type="match status" value="1"/>
</dbReference>
<evidence type="ECO:0000313" key="1">
    <source>
        <dbReference type="EMBL" id="MFC0227024.1"/>
    </source>
</evidence>
<organism evidence="1 2">
    <name type="scientific">Serratia aquatilis</name>
    <dbReference type="NCBI Taxonomy" id="1737515"/>
    <lineage>
        <taxon>Bacteria</taxon>
        <taxon>Pseudomonadati</taxon>
        <taxon>Pseudomonadota</taxon>
        <taxon>Gammaproteobacteria</taxon>
        <taxon>Enterobacterales</taxon>
        <taxon>Yersiniaceae</taxon>
        <taxon>Serratia</taxon>
    </lineage>
</organism>
<evidence type="ECO:0000313" key="2">
    <source>
        <dbReference type="Proteomes" id="UP001589792"/>
    </source>
</evidence>
<dbReference type="RefSeq" id="WP_380675183.1">
    <property type="nucleotide sequence ID" value="NZ_CP173186.1"/>
</dbReference>
<keyword evidence="2" id="KW-1185">Reference proteome</keyword>
<proteinExistence type="predicted"/>
<dbReference type="Proteomes" id="UP001589792">
    <property type="component" value="Unassembled WGS sequence"/>
</dbReference>
<reference evidence="1 2" key="1">
    <citation type="submission" date="2024-09" db="EMBL/GenBank/DDBJ databases">
        <authorList>
            <person name="Sun Q."/>
            <person name="Mori K."/>
        </authorList>
    </citation>
    <scope>NUCLEOTIDE SEQUENCE [LARGE SCALE GENOMIC DNA]</scope>
    <source>
        <strain evidence="1 2">CCM 8626</strain>
    </source>
</reference>
<gene>
    <name evidence="1" type="ORF">ACFFJ3_11000</name>
</gene>
<name>A0ABV6EE39_9GAMM</name>
<dbReference type="InterPro" id="IPR011008">
    <property type="entry name" value="Dimeric_a/b-barrel"/>
</dbReference>
<dbReference type="Gene3D" id="3.30.70.100">
    <property type="match status" value="1"/>
</dbReference>
<comment type="caution">
    <text evidence="1">The sequence shown here is derived from an EMBL/GenBank/DDBJ whole genome shotgun (WGS) entry which is preliminary data.</text>
</comment>